<name>A0AAD7WFK4_9TELE</name>
<proteinExistence type="predicted"/>
<evidence type="ECO:0000313" key="1">
    <source>
        <dbReference type="EMBL" id="KAJ8394124.1"/>
    </source>
</evidence>
<keyword evidence="2" id="KW-1185">Reference proteome</keyword>
<protein>
    <submittedName>
        <fullName evidence="1">Uncharacterized protein</fullName>
    </submittedName>
</protein>
<organism evidence="1 2">
    <name type="scientific">Aldrovandia affinis</name>
    <dbReference type="NCBI Taxonomy" id="143900"/>
    <lineage>
        <taxon>Eukaryota</taxon>
        <taxon>Metazoa</taxon>
        <taxon>Chordata</taxon>
        <taxon>Craniata</taxon>
        <taxon>Vertebrata</taxon>
        <taxon>Euteleostomi</taxon>
        <taxon>Actinopterygii</taxon>
        <taxon>Neopterygii</taxon>
        <taxon>Teleostei</taxon>
        <taxon>Notacanthiformes</taxon>
        <taxon>Halosauridae</taxon>
        <taxon>Aldrovandia</taxon>
    </lineage>
</organism>
<comment type="caution">
    <text evidence="1">The sequence shown here is derived from an EMBL/GenBank/DDBJ whole genome shotgun (WGS) entry which is preliminary data.</text>
</comment>
<dbReference type="AlphaFoldDB" id="A0AAD7WFK4"/>
<evidence type="ECO:0000313" key="2">
    <source>
        <dbReference type="Proteomes" id="UP001221898"/>
    </source>
</evidence>
<gene>
    <name evidence="1" type="ORF">AAFF_G00049290</name>
</gene>
<dbReference type="Proteomes" id="UP001221898">
    <property type="component" value="Unassembled WGS sequence"/>
</dbReference>
<accession>A0AAD7WFK4</accession>
<sequence>MASPRPRRDGGTIDLHPMELSHPASWQIVSHALSAWRAGEVSLPPGRPCCQSSACPRSDDVVKEPAGRVRAGERSRSVTANAHTPANAVTIVF</sequence>
<dbReference type="EMBL" id="JAINUG010000129">
    <property type="protein sequence ID" value="KAJ8394124.1"/>
    <property type="molecule type" value="Genomic_DNA"/>
</dbReference>
<reference evidence="1" key="1">
    <citation type="journal article" date="2023" name="Science">
        <title>Genome structures resolve the early diversification of teleost fishes.</title>
        <authorList>
            <person name="Parey E."/>
            <person name="Louis A."/>
            <person name="Montfort J."/>
            <person name="Bouchez O."/>
            <person name="Roques C."/>
            <person name="Iampietro C."/>
            <person name="Lluch J."/>
            <person name="Castinel A."/>
            <person name="Donnadieu C."/>
            <person name="Desvignes T."/>
            <person name="Floi Bucao C."/>
            <person name="Jouanno E."/>
            <person name="Wen M."/>
            <person name="Mejri S."/>
            <person name="Dirks R."/>
            <person name="Jansen H."/>
            <person name="Henkel C."/>
            <person name="Chen W.J."/>
            <person name="Zahm M."/>
            <person name="Cabau C."/>
            <person name="Klopp C."/>
            <person name="Thompson A.W."/>
            <person name="Robinson-Rechavi M."/>
            <person name="Braasch I."/>
            <person name="Lecointre G."/>
            <person name="Bobe J."/>
            <person name="Postlethwait J.H."/>
            <person name="Berthelot C."/>
            <person name="Roest Crollius H."/>
            <person name="Guiguen Y."/>
        </authorList>
    </citation>
    <scope>NUCLEOTIDE SEQUENCE</scope>
    <source>
        <strain evidence="1">NC1722</strain>
    </source>
</reference>